<feature type="domain" description="Helicase C-terminal" evidence="5">
    <location>
        <begin position="287"/>
        <end position="440"/>
    </location>
</feature>
<dbReference type="OrthoDB" id="9815222at2"/>
<proteinExistence type="predicted"/>
<dbReference type="PROSITE" id="PS51194">
    <property type="entry name" value="HELICASE_CTER"/>
    <property type="match status" value="1"/>
</dbReference>
<dbReference type="STRING" id="265719.SAMN04488509_11547"/>
<evidence type="ECO:0000256" key="3">
    <source>
        <dbReference type="SAM" id="MobiDB-lite"/>
    </source>
</evidence>
<dbReference type="PANTHER" id="PTHR47962">
    <property type="entry name" value="ATP-DEPENDENT HELICASE LHR-RELATED-RELATED"/>
    <property type="match status" value="1"/>
</dbReference>
<dbReference type="GO" id="GO:0003677">
    <property type="term" value="F:DNA binding"/>
    <property type="evidence" value="ECO:0007669"/>
    <property type="project" value="TreeGrafter"/>
</dbReference>
<dbReference type="InterPro" id="IPR027417">
    <property type="entry name" value="P-loop_NTPase"/>
</dbReference>
<dbReference type="GO" id="GO:0004386">
    <property type="term" value="F:helicase activity"/>
    <property type="evidence" value="ECO:0007669"/>
    <property type="project" value="UniProtKB-KW"/>
</dbReference>
<reference evidence="6 7" key="1">
    <citation type="submission" date="2016-10" db="EMBL/GenBank/DDBJ databases">
        <authorList>
            <person name="de Groot N.N."/>
        </authorList>
    </citation>
    <scope>NUCLEOTIDE SEQUENCE [LARGE SCALE GENOMIC DNA]</scope>
    <source>
        <strain evidence="6 7">DSM 16957</strain>
    </source>
</reference>
<keyword evidence="1" id="KW-0547">Nucleotide-binding</keyword>
<keyword evidence="2" id="KW-0067">ATP-binding</keyword>
<dbReference type="InterPro" id="IPR001650">
    <property type="entry name" value="Helicase_C-like"/>
</dbReference>
<sequence length="770" mass="83521">MAGFDSLDFAVQQWIWQQGWRQLRLIQSEAIEPILARTSDVLIAAPTAGGKTEAAFLPIASRLARRQHEGVLALAVSPLKALINDQARRLEHLFEAVDIRVQPWHGDVSKGRTGYWKNPAQVLLITPESLEAMLMRRAGDVAQIFPRLEYVVVDELHAFMGTTRGAQMLSLLRRLEWLAGCRPTRVGLSATLGDLGLAARYLRPGSTTPAQIIQGESAGAEIRIGMLTVVPESPVCAGQEDQAEEASEDNEPFTPSPPPATLAEAEALAAAQAAADESAVLTGLSRIADHLFAKTRGQTNLVFANARSRVELLTDELVARAETLGLPIEAFAHHGSLSREHRALVETRLREGQLPTTVVCTSTLELGIDIGDVDAVAQIGPAPTVSALKQRVGRSGRRLGQVQTLRQYVDLTRYAGRFEVLASLRLPLLQSVATVEGLLEGQFETPNDRDWHLSTLVQQVLSRIVQGNRGERAQDLYRELCAETGPFGAVSAAVFSEVLRAMGSRELIEQLSDGALLLGRVGEALTSHYSFYATFMTPDEYRVIAQGGKVLGALPIEVPISEGQLIVLAGRRWRVLTIDPSEKLLIVEPGPRGRPPGFGGGAGTVGAWVHQRMRVLLEASHYPVFLDPTGRDELDAARRAYGLVELQHRRVLDQGDSVAVFHWAGSATGATLAALLADRGLEVEQAGPAVMSHGATRDEVVKALVQVLEDLPITAQAIADVFVPFPEHKFDEFLTPSLLQRSYAQRHVDIDALRSALGQCLSAEPEGSRA</sequence>
<dbReference type="GO" id="GO:0005524">
    <property type="term" value="F:ATP binding"/>
    <property type="evidence" value="ECO:0007669"/>
    <property type="project" value="UniProtKB-KW"/>
</dbReference>
<keyword evidence="7" id="KW-1185">Reference proteome</keyword>
<keyword evidence="6" id="KW-0347">Helicase</keyword>
<dbReference type="SMART" id="SM00490">
    <property type="entry name" value="HELICc"/>
    <property type="match status" value="1"/>
</dbReference>
<dbReference type="Gene3D" id="3.40.50.300">
    <property type="entry name" value="P-loop containing nucleotide triphosphate hydrolases"/>
    <property type="match status" value="2"/>
</dbReference>
<dbReference type="GO" id="GO:0016887">
    <property type="term" value="F:ATP hydrolysis activity"/>
    <property type="evidence" value="ECO:0007669"/>
    <property type="project" value="TreeGrafter"/>
</dbReference>
<dbReference type="InterPro" id="IPR052511">
    <property type="entry name" value="ATP-dep_Helicase"/>
</dbReference>
<evidence type="ECO:0000256" key="1">
    <source>
        <dbReference type="ARBA" id="ARBA00022741"/>
    </source>
</evidence>
<dbReference type="InterPro" id="IPR011545">
    <property type="entry name" value="DEAD/DEAH_box_helicase_dom"/>
</dbReference>
<dbReference type="SMART" id="SM00487">
    <property type="entry name" value="DEXDc"/>
    <property type="match status" value="1"/>
</dbReference>
<organism evidence="6 7">
    <name type="scientific">Aquimonas voraii</name>
    <dbReference type="NCBI Taxonomy" id="265719"/>
    <lineage>
        <taxon>Bacteria</taxon>
        <taxon>Pseudomonadati</taxon>
        <taxon>Pseudomonadota</taxon>
        <taxon>Gammaproteobacteria</taxon>
        <taxon>Lysobacterales</taxon>
        <taxon>Lysobacteraceae</taxon>
        <taxon>Aquimonas</taxon>
    </lineage>
</organism>
<dbReference type="Pfam" id="PF00270">
    <property type="entry name" value="DEAD"/>
    <property type="match status" value="1"/>
</dbReference>
<dbReference type="InterPro" id="IPR014001">
    <property type="entry name" value="Helicase_ATP-bd"/>
</dbReference>
<dbReference type="EMBL" id="FNAG01000015">
    <property type="protein sequence ID" value="SDE05086.1"/>
    <property type="molecule type" value="Genomic_DNA"/>
</dbReference>
<feature type="domain" description="Helicase ATP-binding" evidence="4">
    <location>
        <begin position="32"/>
        <end position="210"/>
    </location>
</feature>
<name>A0A1G6ZU46_9GAMM</name>
<dbReference type="Pfam" id="PF00271">
    <property type="entry name" value="Helicase_C"/>
    <property type="match status" value="1"/>
</dbReference>
<feature type="compositionally biased region" description="Acidic residues" evidence="3">
    <location>
        <begin position="241"/>
        <end position="251"/>
    </location>
</feature>
<dbReference type="PROSITE" id="PS51192">
    <property type="entry name" value="HELICASE_ATP_BIND_1"/>
    <property type="match status" value="1"/>
</dbReference>
<dbReference type="SUPFAM" id="SSF52540">
    <property type="entry name" value="P-loop containing nucleoside triphosphate hydrolases"/>
    <property type="match status" value="1"/>
</dbReference>
<feature type="region of interest" description="Disordered" evidence="3">
    <location>
        <begin position="236"/>
        <end position="260"/>
    </location>
</feature>
<evidence type="ECO:0000256" key="2">
    <source>
        <dbReference type="ARBA" id="ARBA00022840"/>
    </source>
</evidence>
<keyword evidence="6" id="KW-0378">Hydrolase</keyword>
<evidence type="ECO:0000259" key="5">
    <source>
        <dbReference type="PROSITE" id="PS51194"/>
    </source>
</evidence>
<protein>
    <submittedName>
        <fullName evidence="6">ATP-dependent helicase Lhr and Lhr-like helicase</fullName>
    </submittedName>
</protein>
<evidence type="ECO:0000259" key="4">
    <source>
        <dbReference type="PROSITE" id="PS51192"/>
    </source>
</evidence>
<dbReference type="Proteomes" id="UP000199603">
    <property type="component" value="Unassembled WGS sequence"/>
</dbReference>
<dbReference type="PANTHER" id="PTHR47962:SF5">
    <property type="entry name" value="ATP-DEPENDENT HELICASE LHR-RELATED"/>
    <property type="match status" value="1"/>
</dbReference>
<accession>A0A1G6ZU46</accession>
<gene>
    <name evidence="6" type="ORF">SAMN04488509_11547</name>
</gene>
<dbReference type="AlphaFoldDB" id="A0A1G6ZU46"/>
<dbReference type="RefSeq" id="WP_091245349.1">
    <property type="nucleotide sequence ID" value="NZ_FNAG01000015.1"/>
</dbReference>
<evidence type="ECO:0000313" key="6">
    <source>
        <dbReference type="EMBL" id="SDE05086.1"/>
    </source>
</evidence>
<evidence type="ECO:0000313" key="7">
    <source>
        <dbReference type="Proteomes" id="UP000199603"/>
    </source>
</evidence>